<dbReference type="EMBL" id="BMXP01000011">
    <property type="protein sequence ID" value="GGW94950.1"/>
    <property type="molecule type" value="Genomic_DNA"/>
</dbReference>
<organism evidence="1 2">
    <name type="scientific">Alteromonas halophila</name>
    <dbReference type="NCBI Taxonomy" id="516698"/>
    <lineage>
        <taxon>Bacteria</taxon>
        <taxon>Pseudomonadati</taxon>
        <taxon>Pseudomonadota</taxon>
        <taxon>Gammaproteobacteria</taxon>
        <taxon>Alteromonadales</taxon>
        <taxon>Alteromonadaceae</taxon>
        <taxon>Alteromonas/Salinimonas group</taxon>
        <taxon>Alteromonas</taxon>
    </lineage>
</organism>
<gene>
    <name evidence="1" type="ORF">GCM10007391_31480</name>
</gene>
<protein>
    <submittedName>
        <fullName evidence="1">Uncharacterized protein</fullName>
    </submittedName>
</protein>
<evidence type="ECO:0000313" key="2">
    <source>
        <dbReference type="Proteomes" id="UP000631300"/>
    </source>
</evidence>
<name>A0A918JR38_9ALTE</name>
<proteinExistence type="predicted"/>
<evidence type="ECO:0000313" key="1">
    <source>
        <dbReference type="EMBL" id="GGW94950.1"/>
    </source>
</evidence>
<dbReference type="AlphaFoldDB" id="A0A918JR38"/>
<comment type="caution">
    <text evidence="1">The sequence shown here is derived from an EMBL/GenBank/DDBJ whole genome shotgun (WGS) entry which is preliminary data.</text>
</comment>
<dbReference type="Proteomes" id="UP000631300">
    <property type="component" value="Unassembled WGS sequence"/>
</dbReference>
<reference evidence="1" key="2">
    <citation type="submission" date="2020-09" db="EMBL/GenBank/DDBJ databases">
        <authorList>
            <person name="Sun Q."/>
            <person name="Kim S."/>
        </authorList>
    </citation>
    <scope>NUCLEOTIDE SEQUENCE</scope>
    <source>
        <strain evidence="1">KCTC 22164</strain>
    </source>
</reference>
<reference evidence="1" key="1">
    <citation type="journal article" date="2014" name="Int. J. Syst. Evol. Microbiol.">
        <title>Complete genome sequence of Corynebacterium casei LMG S-19264T (=DSM 44701T), isolated from a smear-ripened cheese.</title>
        <authorList>
            <consortium name="US DOE Joint Genome Institute (JGI-PGF)"/>
            <person name="Walter F."/>
            <person name="Albersmeier A."/>
            <person name="Kalinowski J."/>
            <person name="Ruckert C."/>
        </authorList>
    </citation>
    <scope>NUCLEOTIDE SEQUENCE</scope>
    <source>
        <strain evidence="1">KCTC 22164</strain>
    </source>
</reference>
<sequence length="479" mass="55136">MSVSKKTENPDSIYTQQVKQLIDLVYPQEAGLGSVYEDARHFFTLTPELESHITELKDKLVEIEGGGKRKQAHEEQLRKKLKVAEKKLEDERLARLDRLDSVALKLLTLCEGDTWQETQHLSAKFLGTVMLLTRGPQGNFARHHQRLKPLYKAVLCLRLTDKVLAHEKITHPYLSRYQGALERFEGSRKWQDTWREELALPLIKACVLQDIGLQSSEAIAILRGDEGDKDEFRVLEGDDRKQLLKINYYQSLRYIKEGLGLPAYIGNDKEERDRFNAMHEAASAFTMNTVKDAFVGKSGIGEIIKIPQIYVSIVLSTKPDYTRKELPKGYMLIEQLAKKEALNPRLAGDFIKIVGYFPQGFGVTFIPKNERGIERDQYECAIVTGLNPKNPAEPMCRVVSRNLTYISAGQDDVIERSCNLYFPANRKKLMRIGRERLTEIMDKLSANFTPDAIDDLVPSYWEPFDYFLFKKHQNLWNRY</sequence>
<keyword evidence="2" id="KW-1185">Reference proteome</keyword>
<accession>A0A918JR38</accession>